<organism evidence="1 2">
    <name type="scientific">Synchytrium endobioticum</name>
    <dbReference type="NCBI Taxonomy" id="286115"/>
    <lineage>
        <taxon>Eukaryota</taxon>
        <taxon>Fungi</taxon>
        <taxon>Fungi incertae sedis</taxon>
        <taxon>Chytridiomycota</taxon>
        <taxon>Chytridiomycota incertae sedis</taxon>
        <taxon>Chytridiomycetes</taxon>
        <taxon>Synchytriales</taxon>
        <taxon>Synchytriaceae</taxon>
        <taxon>Synchytrium</taxon>
    </lineage>
</organism>
<sequence>MGPRSKSSGAGDLHLEFVVVCNCHWQHDCRMMVSSTWLVTGSRIADLVPTKTHTLPLGSWKTRGYKLKGNVAAKTFKLKVVPRDGAFRPSEITLSSAVTKGVSTDVQYFGEGALMLVMEYQSQQTAASSEAPVQSPPMNMDIPGDSVSPIKLHCPERSAVWE</sequence>
<accession>A0A507D354</accession>
<evidence type="ECO:0000313" key="1">
    <source>
        <dbReference type="EMBL" id="TPX45854.1"/>
    </source>
</evidence>
<dbReference type="AlphaFoldDB" id="A0A507D354"/>
<proteinExistence type="predicted"/>
<protein>
    <submittedName>
        <fullName evidence="1">Uncharacterized protein</fullName>
    </submittedName>
</protein>
<dbReference type="EMBL" id="QEAN01000146">
    <property type="protein sequence ID" value="TPX45854.1"/>
    <property type="molecule type" value="Genomic_DNA"/>
</dbReference>
<dbReference type="VEuPathDB" id="FungiDB:SeMB42_g03869"/>
<evidence type="ECO:0000313" key="2">
    <source>
        <dbReference type="Proteomes" id="UP000317494"/>
    </source>
</evidence>
<gene>
    <name evidence="1" type="ORF">SeMB42_g03869</name>
</gene>
<comment type="caution">
    <text evidence="1">The sequence shown here is derived from an EMBL/GenBank/DDBJ whole genome shotgun (WGS) entry which is preliminary data.</text>
</comment>
<reference evidence="1 2" key="1">
    <citation type="journal article" date="2019" name="Sci. Rep.">
        <title>Comparative genomics of chytrid fungi reveal insights into the obligate biotrophic and pathogenic lifestyle of Synchytrium endobioticum.</title>
        <authorList>
            <person name="van de Vossenberg B.T.L.H."/>
            <person name="Warris S."/>
            <person name="Nguyen H.D.T."/>
            <person name="van Gent-Pelzer M.P.E."/>
            <person name="Joly D.L."/>
            <person name="van de Geest H.C."/>
            <person name="Bonants P.J.M."/>
            <person name="Smith D.S."/>
            <person name="Levesque C.A."/>
            <person name="van der Lee T.A.J."/>
        </authorList>
    </citation>
    <scope>NUCLEOTIDE SEQUENCE [LARGE SCALE GENOMIC DNA]</scope>
    <source>
        <strain evidence="1 2">MB42</strain>
    </source>
</reference>
<keyword evidence="2" id="KW-1185">Reference proteome</keyword>
<name>A0A507D354_9FUNG</name>
<dbReference type="Proteomes" id="UP000317494">
    <property type="component" value="Unassembled WGS sequence"/>
</dbReference>